<name>A0A1Y0I3W0_9GAMM</name>
<keyword evidence="4 6" id="KW-0808">Transferase</keyword>
<comment type="similarity">
    <text evidence="6">Belongs to the class IV-like SAM-binding methyltransferase superfamily. RNA methyltransferase TrmH family. RlmB subfamily.</text>
</comment>
<dbReference type="Proteomes" id="UP000196027">
    <property type="component" value="Chromosome"/>
</dbReference>
<dbReference type="HAMAP" id="MF_01887">
    <property type="entry name" value="23SrRNA_methyltr_B"/>
    <property type="match status" value="1"/>
</dbReference>
<dbReference type="InterPro" id="IPR029028">
    <property type="entry name" value="Alpha/beta_knot_MTases"/>
</dbReference>
<comment type="subcellular location">
    <subcellularLocation>
        <location evidence="6">Cytoplasm</location>
    </subcellularLocation>
</comment>
<dbReference type="CDD" id="cd18103">
    <property type="entry name" value="SpoU-like_RlmB"/>
    <property type="match status" value="1"/>
</dbReference>
<dbReference type="PANTHER" id="PTHR46429">
    <property type="entry name" value="23S RRNA (GUANOSINE-2'-O-)-METHYLTRANSFERASE RLMB"/>
    <property type="match status" value="1"/>
</dbReference>
<dbReference type="Gene3D" id="3.40.1280.10">
    <property type="match status" value="1"/>
</dbReference>
<feature type="binding site" evidence="6">
    <location>
        <position position="225"/>
    </location>
    <ligand>
        <name>S-adenosyl-L-methionine</name>
        <dbReference type="ChEBI" id="CHEBI:59789"/>
    </ligand>
</feature>
<dbReference type="AlphaFoldDB" id="A0A1Y0I3W0"/>
<dbReference type="PANTHER" id="PTHR46429:SF1">
    <property type="entry name" value="23S RRNA (GUANOSINE-2'-O-)-METHYLTRANSFERASE RLMB"/>
    <property type="match status" value="1"/>
</dbReference>
<keyword evidence="3 6" id="KW-0489">Methyltransferase</keyword>
<comment type="function">
    <text evidence="6">Specifically methylates the ribose of guanosine 2251 in 23S rRNA.</text>
</comment>
<evidence type="ECO:0000256" key="6">
    <source>
        <dbReference type="HAMAP-Rule" id="MF_01887"/>
    </source>
</evidence>
<reference evidence="8 9" key="1">
    <citation type="submission" date="2017-05" db="EMBL/GenBank/DDBJ databases">
        <title>Genomic insights into alkan degradation activity of Oleiphilus messinensis.</title>
        <authorList>
            <person name="Kozyavkin S.A."/>
            <person name="Slesarev A.I."/>
            <person name="Golyshin P.N."/>
            <person name="Korzhenkov A."/>
            <person name="Golyshina O.N."/>
            <person name="Toshchakov S.V."/>
        </authorList>
    </citation>
    <scope>NUCLEOTIDE SEQUENCE [LARGE SCALE GENOMIC DNA]</scope>
    <source>
        <strain evidence="8 9">ME102</strain>
    </source>
</reference>
<dbReference type="InterPro" id="IPR013123">
    <property type="entry name" value="SpoU_subst-bd"/>
</dbReference>
<gene>
    <name evidence="6 8" type="primary">rlmB</name>
    <name evidence="8" type="ORF">OLMES_1077</name>
</gene>
<keyword evidence="1 6" id="KW-0963">Cytoplasm</keyword>
<feature type="binding site" evidence="6">
    <location>
        <position position="205"/>
    </location>
    <ligand>
        <name>S-adenosyl-L-methionine</name>
        <dbReference type="ChEBI" id="CHEBI:59789"/>
    </ligand>
</feature>
<keyword evidence="9" id="KW-1185">Reference proteome</keyword>
<dbReference type="Pfam" id="PF00588">
    <property type="entry name" value="SpoU_methylase"/>
    <property type="match status" value="1"/>
</dbReference>
<sequence>MTISTNQQEQNAIFGFHAVESLLKNQIDSVSELLVLKGRADRRLNAILALAKGASHISIRYLDRHALDRQVGDRHQGIVAICSEQLEKDEGDLEDILQGQRESIFLLILDGVTDPHNLGACIRSANAAGVTAVIIPKDKSARLNSTALKVACGAAQYTPVVRVTNLARTLKWLQQYGIWIVGAAGEAEETIYQAEFTGSVALVMGNEGKGLRRLTREHCDSLVKIPMSGDVSSLNVSVATGVCLFEALRQRQNT</sequence>
<dbReference type="SMART" id="SM00967">
    <property type="entry name" value="SpoU_sub_bind"/>
    <property type="match status" value="1"/>
</dbReference>
<dbReference type="InterPro" id="IPR029064">
    <property type="entry name" value="Ribosomal_eL30-like_sf"/>
</dbReference>
<evidence type="ECO:0000313" key="8">
    <source>
        <dbReference type="EMBL" id="ARU55162.1"/>
    </source>
</evidence>
<dbReference type="GO" id="GO:0070039">
    <property type="term" value="F:rRNA (guanosine-2'-O-)-methyltransferase activity"/>
    <property type="evidence" value="ECO:0007669"/>
    <property type="project" value="UniProtKB-UniRule"/>
</dbReference>
<evidence type="ECO:0000256" key="5">
    <source>
        <dbReference type="ARBA" id="ARBA00022691"/>
    </source>
</evidence>
<dbReference type="NCBIfam" id="TIGR00186">
    <property type="entry name" value="rRNA_methyl_3"/>
    <property type="match status" value="1"/>
</dbReference>
<comment type="catalytic activity">
    <reaction evidence="6">
        <text>guanosine(2251) in 23S rRNA + S-adenosyl-L-methionine = 2'-O-methylguanosine(2251) in 23S rRNA + S-adenosyl-L-homocysteine + H(+)</text>
        <dbReference type="Rhea" id="RHEA:24140"/>
        <dbReference type="Rhea" id="RHEA-COMP:10239"/>
        <dbReference type="Rhea" id="RHEA-COMP:10241"/>
        <dbReference type="ChEBI" id="CHEBI:15378"/>
        <dbReference type="ChEBI" id="CHEBI:57856"/>
        <dbReference type="ChEBI" id="CHEBI:59789"/>
        <dbReference type="ChEBI" id="CHEBI:74269"/>
        <dbReference type="ChEBI" id="CHEBI:74445"/>
        <dbReference type="EC" id="2.1.1.185"/>
    </reaction>
</comment>
<proteinExistence type="inferred from homology"/>
<dbReference type="EMBL" id="CP021425">
    <property type="protein sequence ID" value="ARU55162.1"/>
    <property type="molecule type" value="Genomic_DNA"/>
</dbReference>
<keyword evidence="2 6" id="KW-0698">rRNA processing</keyword>
<evidence type="ECO:0000259" key="7">
    <source>
        <dbReference type="SMART" id="SM00967"/>
    </source>
</evidence>
<dbReference type="FunFam" id="3.40.1280.10:FF:000008">
    <property type="entry name" value="Group 3 RNA methyltransferase TrmH"/>
    <property type="match status" value="1"/>
</dbReference>
<evidence type="ECO:0000256" key="1">
    <source>
        <dbReference type="ARBA" id="ARBA00022490"/>
    </source>
</evidence>
<dbReference type="GO" id="GO:0005829">
    <property type="term" value="C:cytosol"/>
    <property type="evidence" value="ECO:0007669"/>
    <property type="project" value="TreeGrafter"/>
</dbReference>
<dbReference type="InterPro" id="IPR024915">
    <property type="entry name" value="23S_rRNA_MeTrfase_RlmB"/>
</dbReference>
<dbReference type="SUPFAM" id="SSF75217">
    <property type="entry name" value="alpha/beta knot"/>
    <property type="match status" value="1"/>
</dbReference>
<dbReference type="RefSeq" id="WP_232465266.1">
    <property type="nucleotide sequence ID" value="NZ_CP021425.1"/>
</dbReference>
<protein>
    <recommendedName>
        <fullName evidence="6">23S rRNA (guanosine-2'-O-)-methyltransferase RlmB</fullName>
        <ecNumber evidence="6">2.1.1.185</ecNumber>
    </recommendedName>
    <alternativeName>
        <fullName evidence="6">23S rRNA (guanosine2251 2'-O)-methyltransferase</fullName>
    </alternativeName>
    <alternativeName>
        <fullName evidence="6">23S rRNA Gm2251 2'-O-methyltransferase</fullName>
    </alternativeName>
</protein>
<dbReference type="Gene3D" id="3.30.1330.30">
    <property type="match status" value="1"/>
</dbReference>
<feature type="binding site" evidence="6">
    <location>
        <position position="234"/>
    </location>
    <ligand>
        <name>S-adenosyl-L-methionine</name>
        <dbReference type="ChEBI" id="CHEBI:59789"/>
    </ligand>
</feature>
<dbReference type="EC" id="2.1.1.185" evidence="6"/>
<dbReference type="InterPro" id="IPR029026">
    <property type="entry name" value="tRNA_m1G_MTases_N"/>
</dbReference>
<evidence type="ECO:0000256" key="2">
    <source>
        <dbReference type="ARBA" id="ARBA00022552"/>
    </source>
</evidence>
<evidence type="ECO:0000256" key="4">
    <source>
        <dbReference type="ARBA" id="ARBA00022679"/>
    </source>
</evidence>
<dbReference type="InterPro" id="IPR004441">
    <property type="entry name" value="rRNA_MeTrfase_TrmH"/>
</dbReference>
<evidence type="ECO:0000256" key="3">
    <source>
        <dbReference type="ARBA" id="ARBA00022603"/>
    </source>
</evidence>
<dbReference type="GO" id="GO:0003723">
    <property type="term" value="F:RNA binding"/>
    <property type="evidence" value="ECO:0007669"/>
    <property type="project" value="InterPro"/>
</dbReference>
<dbReference type="SUPFAM" id="SSF55315">
    <property type="entry name" value="L30e-like"/>
    <property type="match status" value="1"/>
</dbReference>
<keyword evidence="5 6" id="KW-0949">S-adenosyl-L-methionine</keyword>
<dbReference type="InterPro" id="IPR001537">
    <property type="entry name" value="SpoU_MeTrfase"/>
</dbReference>
<dbReference type="KEGG" id="ome:OLMES_1077"/>
<accession>A0A1Y0I3W0</accession>
<dbReference type="Pfam" id="PF08032">
    <property type="entry name" value="SpoU_sub_bind"/>
    <property type="match status" value="1"/>
</dbReference>
<feature type="domain" description="RNA 2-O ribose methyltransferase substrate binding" evidence="7">
    <location>
        <begin position="12"/>
        <end position="88"/>
    </location>
</feature>
<organism evidence="8 9">
    <name type="scientific">Oleiphilus messinensis</name>
    <dbReference type="NCBI Taxonomy" id="141451"/>
    <lineage>
        <taxon>Bacteria</taxon>
        <taxon>Pseudomonadati</taxon>
        <taxon>Pseudomonadota</taxon>
        <taxon>Gammaproteobacteria</taxon>
        <taxon>Oceanospirillales</taxon>
        <taxon>Oleiphilaceae</taxon>
        <taxon>Oleiphilus</taxon>
    </lineage>
</organism>
<evidence type="ECO:0000313" key="9">
    <source>
        <dbReference type="Proteomes" id="UP000196027"/>
    </source>
</evidence>